<dbReference type="EMBL" id="RXFQ01000001">
    <property type="protein sequence ID" value="RSZ44915.1"/>
    <property type="molecule type" value="Genomic_DNA"/>
</dbReference>
<dbReference type="GO" id="GO:0051287">
    <property type="term" value="F:NAD binding"/>
    <property type="evidence" value="ECO:0007669"/>
    <property type="project" value="InterPro"/>
</dbReference>
<dbReference type="Pfam" id="PF04166">
    <property type="entry name" value="PdxA"/>
    <property type="match status" value="1"/>
</dbReference>
<name>A0A3P3F0K4_9BURK</name>
<protein>
    <submittedName>
        <fullName evidence="4">4-hydroxythreonine-4-phosphate dehydrogenase PdxA</fullName>
        <ecNumber evidence="4">1.1.1.262</ecNumber>
    </submittedName>
</protein>
<dbReference type="Gene3D" id="3.40.718.10">
    <property type="entry name" value="Isopropylmalate Dehydrogenase"/>
    <property type="match status" value="1"/>
</dbReference>
<dbReference type="GO" id="GO:0050570">
    <property type="term" value="F:4-hydroxythreonine-4-phosphate dehydrogenase activity"/>
    <property type="evidence" value="ECO:0007669"/>
    <property type="project" value="UniProtKB-EC"/>
</dbReference>
<organism evidence="4 7">
    <name type="scientific">Variovorax beijingensis</name>
    <dbReference type="NCBI Taxonomy" id="2496117"/>
    <lineage>
        <taxon>Bacteria</taxon>
        <taxon>Pseudomonadati</taxon>
        <taxon>Pseudomonadota</taxon>
        <taxon>Betaproteobacteria</taxon>
        <taxon>Burkholderiales</taxon>
        <taxon>Comamonadaceae</taxon>
        <taxon>Variovorax</taxon>
    </lineage>
</organism>
<reference evidence="5 6" key="2">
    <citation type="submission" date="2018-12" db="EMBL/GenBank/DDBJ databases">
        <title>The genome sequences of strain 502.</title>
        <authorList>
            <person name="Gao J."/>
            <person name="Sun J."/>
        </authorList>
    </citation>
    <scope>NUCLEOTIDE SEQUENCE [LARGE SCALE GENOMIC DNA]</scope>
    <source>
        <strain evidence="5 6">502</strain>
    </source>
</reference>
<dbReference type="SUPFAM" id="SSF53659">
    <property type="entry name" value="Isocitrate/Isopropylmalate dehydrogenase-like"/>
    <property type="match status" value="1"/>
</dbReference>
<dbReference type="Proteomes" id="UP000271137">
    <property type="component" value="Unassembled WGS sequence"/>
</dbReference>
<gene>
    <name evidence="4" type="primary">pdxA</name>
    <name evidence="4" type="ORF">EH244_05360</name>
    <name evidence="5" type="ORF">EJO66_02790</name>
</gene>
<dbReference type="InterPro" id="IPR005255">
    <property type="entry name" value="PdxA_fam"/>
</dbReference>
<dbReference type="PANTHER" id="PTHR30004">
    <property type="entry name" value="4-HYDROXYTHREONINE-4-PHOSPHATE DEHYDROGENASE"/>
    <property type="match status" value="1"/>
</dbReference>
<sequence length="352" mass="36000">MSGQVPLAPVAITLGDPAGIGPEIIAKAFRQAPDATRGAFVAGDVAAMRRASQALALPGQPAWPVAQIAHIAEAAAVPPGCIPVLQVVAAPAENIVPGRIGAEAGRVAGDCVVWAARAALRGEIAAIVTAPLHKEALAAAGFPYPGHTELLQAEAAAHAGVAVDGMPVRMMLANDELRTVLVSIHMSLRDAITAVSFGSVLETLRITHRALQRMLGRAPRIGVAGLNPHAGEGGLFGSEERDIIAPAIAAAHAEGIDAQGPYAPDTVFMRARARPGVPGSGEFDVVIAMYHDQGLIPVKYLGVEKGVNVTLGLPLVRTSPDHGTAFDIAGTGRADASSLVEALRMARTLAGA</sequence>
<evidence type="ECO:0000256" key="2">
    <source>
        <dbReference type="ARBA" id="ARBA00023002"/>
    </source>
</evidence>
<keyword evidence="3" id="KW-0520">NAD</keyword>
<evidence type="ECO:0000256" key="1">
    <source>
        <dbReference type="ARBA" id="ARBA00022723"/>
    </source>
</evidence>
<dbReference type="RefSeq" id="WP_124957400.1">
    <property type="nucleotide sequence ID" value="NZ_CBFHCE010000020.1"/>
</dbReference>
<keyword evidence="1" id="KW-0479">Metal-binding</keyword>
<proteinExistence type="predicted"/>
<accession>A0A3P3F0K4</accession>
<keyword evidence="6" id="KW-1185">Reference proteome</keyword>
<evidence type="ECO:0000313" key="4">
    <source>
        <dbReference type="EMBL" id="RRH91652.1"/>
    </source>
</evidence>
<dbReference type="EMBL" id="RQXU01000002">
    <property type="protein sequence ID" value="RRH91652.1"/>
    <property type="molecule type" value="Genomic_DNA"/>
</dbReference>
<evidence type="ECO:0000256" key="3">
    <source>
        <dbReference type="ARBA" id="ARBA00023027"/>
    </source>
</evidence>
<dbReference type="NCBIfam" id="TIGR00557">
    <property type="entry name" value="pdxA"/>
    <property type="match status" value="1"/>
</dbReference>
<keyword evidence="2 4" id="KW-0560">Oxidoreductase</keyword>
<evidence type="ECO:0000313" key="7">
    <source>
        <dbReference type="Proteomes" id="UP000271590"/>
    </source>
</evidence>
<evidence type="ECO:0000313" key="6">
    <source>
        <dbReference type="Proteomes" id="UP000271137"/>
    </source>
</evidence>
<dbReference type="PANTHER" id="PTHR30004:SF6">
    <property type="entry name" value="D-THREONATE 4-PHOSPHATE DEHYDROGENASE"/>
    <property type="match status" value="1"/>
</dbReference>
<dbReference type="AlphaFoldDB" id="A0A3P3F0K4"/>
<dbReference type="Proteomes" id="UP000271590">
    <property type="component" value="Unassembled WGS sequence"/>
</dbReference>
<dbReference type="EC" id="1.1.1.262" evidence="4"/>
<reference evidence="4 7" key="1">
    <citation type="submission" date="2018-11" db="EMBL/GenBank/DDBJ databases">
        <title>The genome of Variovorax sp T529.</title>
        <authorList>
            <person name="Gao J."/>
        </authorList>
    </citation>
    <scope>NUCLEOTIDE SEQUENCE [LARGE SCALE GENOMIC DNA]</scope>
    <source>
        <strain evidence="4 7">T529</strain>
    </source>
</reference>
<evidence type="ECO:0000313" key="5">
    <source>
        <dbReference type="EMBL" id="RSZ44915.1"/>
    </source>
</evidence>
<dbReference type="GO" id="GO:0046872">
    <property type="term" value="F:metal ion binding"/>
    <property type="evidence" value="ECO:0007669"/>
    <property type="project" value="UniProtKB-KW"/>
</dbReference>
<comment type="caution">
    <text evidence="4">The sequence shown here is derived from an EMBL/GenBank/DDBJ whole genome shotgun (WGS) entry which is preliminary data.</text>
</comment>